<comment type="subcellular location">
    <subcellularLocation>
        <location evidence="1">Membrane</location>
        <topology evidence="1">Multi-pass membrane protein</topology>
    </subcellularLocation>
</comment>
<feature type="transmembrane region" description="Helical" evidence="9">
    <location>
        <begin position="197"/>
        <end position="216"/>
    </location>
</feature>
<protein>
    <submittedName>
        <fullName evidence="10">Glycerol channel</fullName>
    </submittedName>
</protein>
<organism evidence="10 11">
    <name type="scientific">Coemansia erecta</name>
    <dbReference type="NCBI Taxonomy" id="147472"/>
    <lineage>
        <taxon>Eukaryota</taxon>
        <taxon>Fungi</taxon>
        <taxon>Fungi incertae sedis</taxon>
        <taxon>Zoopagomycota</taxon>
        <taxon>Kickxellomycotina</taxon>
        <taxon>Kickxellomycetes</taxon>
        <taxon>Kickxellales</taxon>
        <taxon>Kickxellaceae</taxon>
        <taxon>Coemansia</taxon>
    </lineage>
</organism>
<feature type="transmembrane region" description="Helical" evidence="9">
    <location>
        <begin position="62"/>
        <end position="86"/>
    </location>
</feature>
<dbReference type="Proteomes" id="UP001149813">
    <property type="component" value="Unassembled WGS sequence"/>
</dbReference>
<feature type="region of interest" description="Disordered" evidence="8">
    <location>
        <begin position="1"/>
        <end position="31"/>
    </location>
</feature>
<evidence type="ECO:0000256" key="2">
    <source>
        <dbReference type="ARBA" id="ARBA00006175"/>
    </source>
</evidence>
<dbReference type="SUPFAM" id="SSF81338">
    <property type="entry name" value="Aquaporin-like"/>
    <property type="match status" value="1"/>
</dbReference>
<dbReference type="Gene3D" id="1.20.1080.10">
    <property type="entry name" value="Glycerol uptake facilitator protein"/>
    <property type="match status" value="1"/>
</dbReference>
<dbReference type="InterPro" id="IPR050363">
    <property type="entry name" value="MIP/Aquaporin"/>
</dbReference>
<dbReference type="Pfam" id="PF00230">
    <property type="entry name" value="MIP"/>
    <property type="match status" value="1"/>
</dbReference>
<comment type="similarity">
    <text evidence="2 7">Belongs to the MIP/aquaporin (TC 1.A.8) family.</text>
</comment>
<dbReference type="PRINTS" id="PR00783">
    <property type="entry name" value="MINTRINSICP"/>
</dbReference>
<dbReference type="CDD" id="cd00333">
    <property type="entry name" value="MIP"/>
    <property type="match status" value="1"/>
</dbReference>
<evidence type="ECO:0000313" key="10">
    <source>
        <dbReference type="EMBL" id="KAJ1723082.1"/>
    </source>
</evidence>
<evidence type="ECO:0000313" key="11">
    <source>
        <dbReference type="Proteomes" id="UP001149813"/>
    </source>
</evidence>
<feature type="transmembrane region" description="Helical" evidence="9">
    <location>
        <begin position="141"/>
        <end position="165"/>
    </location>
</feature>
<evidence type="ECO:0000256" key="9">
    <source>
        <dbReference type="SAM" id="Phobius"/>
    </source>
</evidence>
<feature type="transmembrane region" description="Helical" evidence="9">
    <location>
        <begin position="228"/>
        <end position="245"/>
    </location>
</feature>
<sequence>MSMSASATPGRFGSEAKTGRTSTYTRKSSATTERAGEEIEFANQRELEDTYLNRMRIFIAPYFAEFFGTAVFVLLGCGANLTYIVLSSNAESAWLGNAFGWGFGLMLGVFVAGGVSGAMLNPAVAISFAAFRGLPWIQVPFYILAELIGAFVGAILAYACFAHSLDPFDGYNRQIYGPFGSAGAFGNFARPFIGNGAAFLSEAIGTGVLVLGVFAITDTNNFPARSSTPIAIGFLLTGLALSLGYPTGYSYNPARDLGPRCAAAIWYGSGVFTFHGSYTWVPVAAPMAGGIVGAAAYELFIVSKRAVVDDSRSYSESEHSSVSLE</sequence>
<evidence type="ECO:0000256" key="7">
    <source>
        <dbReference type="RuleBase" id="RU000477"/>
    </source>
</evidence>
<gene>
    <name evidence="10" type="primary">FPS1</name>
    <name evidence="10" type="ORF">LPJ53_002562</name>
</gene>
<dbReference type="GO" id="GO:0005886">
    <property type="term" value="C:plasma membrane"/>
    <property type="evidence" value="ECO:0007669"/>
    <property type="project" value="TreeGrafter"/>
</dbReference>
<feature type="transmembrane region" description="Helical" evidence="9">
    <location>
        <begin position="280"/>
        <end position="302"/>
    </location>
</feature>
<evidence type="ECO:0000256" key="3">
    <source>
        <dbReference type="ARBA" id="ARBA00022448"/>
    </source>
</evidence>
<dbReference type="PANTHER" id="PTHR43829:SF9">
    <property type="entry name" value="AQUAPORIN-9"/>
    <property type="match status" value="1"/>
</dbReference>
<reference evidence="10" key="1">
    <citation type="submission" date="2022-07" db="EMBL/GenBank/DDBJ databases">
        <title>Phylogenomic reconstructions and comparative analyses of Kickxellomycotina fungi.</title>
        <authorList>
            <person name="Reynolds N.K."/>
            <person name="Stajich J.E."/>
            <person name="Barry K."/>
            <person name="Grigoriev I.V."/>
            <person name="Crous P."/>
            <person name="Smith M.E."/>
        </authorList>
    </citation>
    <scope>NUCLEOTIDE SEQUENCE</scope>
    <source>
        <strain evidence="10">NBRC 32514</strain>
    </source>
</reference>
<keyword evidence="3 7" id="KW-0813">Transport</keyword>
<dbReference type="GO" id="GO:0015254">
    <property type="term" value="F:glycerol channel activity"/>
    <property type="evidence" value="ECO:0007669"/>
    <property type="project" value="TreeGrafter"/>
</dbReference>
<keyword evidence="4 7" id="KW-0812">Transmembrane</keyword>
<dbReference type="OrthoDB" id="3222at2759"/>
<dbReference type="PRINTS" id="PR02019">
    <property type="entry name" value="AQUAPORIN7"/>
</dbReference>
<evidence type="ECO:0000256" key="5">
    <source>
        <dbReference type="ARBA" id="ARBA00022989"/>
    </source>
</evidence>
<name>A0A9W7Y1Z9_9FUNG</name>
<dbReference type="PANTHER" id="PTHR43829">
    <property type="entry name" value="AQUAPORIN OR AQUAGLYCEROPORIN RELATED"/>
    <property type="match status" value="1"/>
</dbReference>
<feature type="compositionally biased region" description="Polar residues" evidence="8">
    <location>
        <begin position="19"/>
        <end position="31"/>
    </location>
</feature>
<dbReference type="InterPro" id="IPR023271">
    <property type="entry name" value="Aquaporin-like"/>
</dbReference>
<evidence type="ECO:0000256" key="1">
    <source>
        <dbReference type="ARBA" id="ARBA00004141"/>
    </source>
</evidence>
<evidence type="ECO:0000256" key="6">
    <source>
        <dbReference type="ARBA" id="ARBA00023136"/>
    </source>
</evidence>
<keyword evidence="5 9" id="KW-1133">Transmembrane helix</keyword>
<evidence type="ECO:0000256" key="8">
    <source>
        <dbReference type="SAM" id="MobiDB-lite"/>
    </source>
</evidence>
<feature type="transmembrane region" description="Helical" evidence="9">
    <location>
        <begin position="98"/>
        <end position="120"/>
    </location>
</feature>
<evidence type="ECO:0000256" key="4">
    <source>
        <dbReference type="ARBA" id="ARBA00022692"/>
    </source>
</evidence>
<keyword evidence="11" id="KW-1185">Reference proteome</keyword>
<comment type="caution">
    <text evidence="10">The sequence shown here is derived from an EMBL/GenBank/DDBJ whole genome shotgun (WGS) entry which is preliminary data.</text>
</comment>
<dbReference type="AlphaFoldDB" id="A0A9W7Y1Z9"/>
<accession>A0A9W7Y1Z9</accession>
<dbReference type="InterPro" id="IPR000425">
    <property type="entry name" value="MIP"/>
</dbReference>
<keyword evidence="6 9" id="KW-0472">Membrane</keyword>
<dbReference type="EMBL" id="JANBOJ010000082">
    <property type="protein sequence ID" value="KAJ1723082.1"/>
    <property type="molecule type" value="Genomic_DNA"/>
</dbReference>
<dbReference type="NCBIfam" id="TIGR00861">
    <property type="entry name" value="MIP"/>
    <property type="match status" value="1"/>
</dbReference>
<proteinExistence type="inferred from homology"/>